<dbReference type="RefSeq" id="WP_243540717.1">
    <property type="nucleotide sequence ID" value="NZ_CP093442.1"/>
</dbReference>
<accession>A0ABY4CDI2</accession>
<evidence type="ECO:0000313" key="1">
    <source>
        <dbReference type="EMBL" id="UOF02898.1"/>
    </source>
</evidence>
<evidence type="ECO:0008006" key="3">
    <source>
        <dbReference type="Google" id="ProtNLM"/>
    </source>
</evidence>
<dbReference type="EMBL" id="CP093442">
    <property type="protein sequence ID" value="UOF02898.1"/>
    <property type="molecule type" value="Genomic_DNA"/>
</dbReference>
<proteinExistence type="predicted"/>
<sequence>MQRQALNLDRISVFCAQSPDLSIFNAPSANEYIFLLFEIERTMEQDAQTKLTAHQTMAIIREFYAKKDLIGIDDKTSNVLKSYIENYQVLRDFYEGRERFVAFTSLGRELLNIVRNRISESPRLSGLSIEQFFNDITALAQYNPAESRDQKIQKAKSLLEEQAARIARAEAGDEDALAELGTQMSPEEYLVDAERQQQYTLLAGEDVKKAIKDTRNEIVQSTVSVGRNIKIYSAFNETLKSKPAYKSYTRAKDLVSHIDALSSRNPYRVVSKALRQIQALGIISDERLMKSSLWQFNHQFDMLKKEIAEEENANLRLLAAQVRVTTSFDGKKLTEDLRELIQLISKSPELSEEYLRSNPVSYELVEPVAATDFKINSFQINEKVKSSAPVEDAVTDEDRLMAARQLAESEERTFKAVMKSLKQHIAERGSIRISDLKFSAGLMEFIFIYFAPDLGDEFLEEVIGEDSIEFVVTDKRGPFKVTNLKDKLLFLNERVSDGV</sequence>
<keyword evidence="2" id="KW-1185">Reference proteome</keyword>
<organism evidence="1 2">
    <name type="scientific">Bdellovibrio reynosensis</name>
    <dbReference type="NCBI Taxonomy" id="2835041"/>
    <lineage>
        <taxon>Bacteria</taxon>
        <taxon>Pseudomonadati</taxon>
        <taxon>Bdellovibrionota</taxon>
        <taxon>Bdellovibrionia</taxon>
        <taxon>Bdellovibrionales</taxon>
        <taxon>Pseudobdellovibrionaceae</taxon>
        <taxon>Bdellovibrio</taxon>
    </lineage>
</organism>
<protein>
    <recommendedName>
        <fullName evidence="3">DUF3375 domain-containing protein</fullName>
    </recommendedName>
</protein>
<reference evidence="1" key="1">
    <citation type="submission" date="2022-03" db="EMBL/GenBank/DDBJ databases">
        <title>Genome Identification and Characterization of new species Bdellovibrio reynosense LBG001 sp. nov. from a Mexico soil sample.</title>
        <authorList>
            <person name="Camilli A."/>
            <person name="Ajao Y."/>
            <person name="Guo X."/>
        </authorList>
    </citation>
    <scope>NUCLEOTIDE SEQUENCE</scope>
    <source>
        <strain evidence="1">LBG001</strain>
    </source>
</reference>
<dbReference type="Proteomes" id="UP000830116">
    <property type="component" value="Chromosome"/>
</dbReference>
<gene>
    <name evidence="1" type="ORF">MNR06_08020</name>
</gene>
<name>A0ABY4CDI2_9BACT</name>
<evidence type="ECO:0000313" key="2">
    <source>
        <dbReference type="Proteomes" id="UP000830116"/>
    </source>
</evidence>